<evidence type="ECO:0000313" key="11">
    <source>
        <dbReference type="Proteomes" id="UP001230188"/>
    </source>
</evidence>
<comment type="similarity">
    <text evidence="2">Belongs to the FKBP-type PPIase family. Tig subfamily.</text>
</comment>
<dbReference type="EMBL" id="JAQMWT010000059">
    <property type="protein sequence ID" value="KAJ8611982.1"/>
    <property type="molecule type" value="Genomic_DNA"/>
</dbReference>
<feature type="domain" description="PPIase FKBP-type" evidence="9">
    <location>
        <begin position="206"/>
        <end position="298"/>
    </location>
</feature>
<keyword evidence="5" id="KW-0143">Chaperone</keyword>
<dbReference type="SUPFAM" id="SSF109998">
    <property type="entry name" value="Triger factor/SurA peptide-binding domain-like"/>
    <property type="match status" value="1"/>
</dbReference>
<evidence type="ECO:0000313" key="10">
    <source>
        <dbReference type="EMBL" id="KAJ8611982.1"/>
    </source>
</evidence>
<evidence type="ECO:0000259" key="9">
    <source>
        <dbReference type="PROSITE" id="PS50059"/>
    </source>
</evidence>
<dbReference type="NCBIfam" id="TIGR00115">
    <property type="entry name" value="tig"/>
    <property type="match status" value="1"/>
</dbReference>
<dbReference type="PANTHER" id="PTHR30560:SF3">
    <property type="entry name" value="TRIGGER FACTOR-LIKE PROTEIN TIG, CHLOROPLASTIC"/>
    <property type="match status" value="1"/>
</dbReference>
<comment type="caution">
    <text evidence="10">The sequence shown here is derived from an EMBL/GenBank/DDBJ whole genome shotgun (WGS) entry which is preliminary data.</text>
</comment>
<feature type="chain" id="PRO_5042084297" description="peptidylprolyl isomerase" evidence="8">
    <location>
        <begin position="18"/>
        <end position="498"/>
    </location>
</feature>
<accession>A0AAD7UMH6</accession>
<dbReference type="GO" id="GO:0003755">
    <property type="term" value="F:peptidyl-prolyl cis-trans isomerase activity"/>
    <property type="evidence" value="ECO:0007669"/>
    <property type="project" value="UniProtKB-KW"/>
</dbReference>
<dbReference type="Pfam" id="PF05698">
    <property type="entry name" value="Trigger_C"/>
    <property type="match status" value="1"/>
</dbReference>
<dbReference type="InterPro" id="IPR001179">
    <property type="entry name" value="PPIase_FKBP_dom"/>
</dbReference>
<name>A0AAD7UMH6_9STRA</name>
<feature type="signal peptide" evidence="8">
    <location>
        <begin position="1"/>
        <end position="17"/>
    </location>
</feature>
<evidence type="ECO:0000256" key="5">
    <source>
        <dbReference type="ARBA" id="ARBA00023186"/>
    </source>
</evidence>
<organism evidence="10 11">
    <name type="scientific">Chrysophaeum taylorii</name>
    <dbReference type="NCBI Taxonomy" id="2483200"/>
    <lineage>
        <taxon>Eukaryota</taxon>
        <taxon>Sar</taxon>
        <taxon>Stramenopiles</taxon>
        <taxon>Ochrophyta</taxon>
        <taxon>Pelagophyceae</taxon>
        <taxon>Pelagomonadales</taxon>
        <taxon>Pelagomonadaceae</taxon>
        <taxon>Chrysophaeum</taxon>
    </lineage>
</organism>
<dbReference type="Gene3D" id="1.10.3120.10">
    <property type="entry name" value="Trigger factor, C-terminal domain"/>
    <property type="match status" value="1"/>
</dbReference>
<dbReference type="PANTHER" id="PTHR30560">
    <property type="entry name" value="TRIGGER FACTOR CHAPERONE AND PEPTIDYL-PROLYL CIS/TRANS ISOMERASE"/>
    <property type="match status" value="1"/>
</dbReference>
<dbReference type="EC" id="5.2.1.8" evidence="3 7"/>
<evidence type="ECO:0000256" key="7">
    <source>
        <dbReference type="PROSITE-ProRule" id="PRU00277"/>
    </source>
</evidence>
<evidence type="ECO:0000256" key="8">
    <source>
        <dbReference type="SAM" id="SignalP"/>
    </source>
</evidence>
<dbReference type="GO" id="GO:0043335">
    <property type="term" value="P:protein unfolding"/>
    <property type="evidence" value="ECO:0007669"/>
    <property type="project" value="TreeGrafter"/>
</dbReference>
<dbReference type="GO" id="GO:0015031">
    <property type="term" value="P:protein transport"/>
    <property type="evidence" value="ECO:0007669"/>
    <property type="project" value="InterPro"/>
</dbReference>
<dbReference type="InterPro" id="IPR027304">
    <property type="entry name" value="Trigger_fact/SurA_dom_sf"/>
</dbReference>
<dbReference type="GO" id="GO:0051083">
    <property type="term" value="P:'de novo' cotranslational protein folding"/>
    <property type="evidence" value="ECO:0007669"/>
    <property type="project" value="TreeGrafter"/>
</dbReference>
<protein>
    <recommendedName>
        <fullName evidence="3 7">peptidylprolyl isomerase</fullName>
        <ecNumber evidence="3 7">5.2.1.8</ecNumber>
    </recommendedName>
</protein>
<evidence type="ECO:0000256" key="6">
    <source>
        <dbReference type="ARBA" id="ARBA00023235"/>
    </source>
</evidence>
<gene>
    <name evidence="10" type="ORF">CTAYLR_004381</name>
</gene>
<dbReference type="SUPFAM" id="SSF54534">
    <property type="entry name" value="FKBP-like"/>
    <property type="match status" value="1"/>
</dbReference>
<evidence type="ECO:0000256" key="3">
    <source>
        <dbReference type="ARBA" id="ARBA00013194"/>
    </source>
</evidence>
<dbReference type="InterPro" id="IPR046357">
    <property type="entry name" value="PPIase_dom_sf"/>
</dbReference>
<dbReference type="GO" id="GO:0044183">
    <property type="term" value="F:protein folding chaperone"/>
    <property type="evidence" value="ECO:0007669"/>
    <property type="project" value="TreeGrafter"/>
</dbReference>
<dbReference type="GO" id="GO:0043022">
    <property type="term" value="F:ribosome binding"/>
    <property type="evidence" value="ECO:0007669"/>
    <property type="project" value="TreeGrafter"/>
</dbReference>
<dbReference type="InterPro" id="IPR005215">
    <property type="entry name" value="Trig_fac"/>
</dbReference>
<dbReference type="InterPro" id="IPR036611">
    <property type="entry name" value="Trigger_fac_ribosome-bd_sf"/>
</dbReference>
<keyword evidence="4 7" id="KW-0697">Rotamase</keyword>
<reference evidence="10" key="1">
    <citation type="submission" date="2023-01" db="EMBL/GenBank/DDBJ databases">
        <title>Metagenome sequencing of chrysophaentin producing Chrysophaeum taylorii.</title>
        <authorList>
            <person name="Davison J."/>
            <person name="Bewley C."/>
        </authorList>
    </citation>
    <scope>NUCLEOTIDE SEQUENCE</scope>
    <source>
        <strain evidence="10">NIES-1699</strain>
    </source>
</reference>
<dbReference type="InterPro" id="IPR037041">
    <property type="entry name" value="Trigger_fac_C_sf"/>
</dbReference>
<dbReference type="SUPFAM" id="SSF102735">
    <property type="entry name" value="Trigger factor ribosome-binding domain"/>
    <property type="match status" value="1"/>
</dbReference>
<dbReference type="Pfam" id="PF00254">
    <property type="entry name" value="FKBP_C"/>
    <property type="match status" value="1"/>
</dbReference>
<keyword evidence="6 7" id="KW-0413">Isomerase</keyword>
<dbReference type="HAMAP" id="MF_00303">
    <property type="entry name" value="Trigger_factor_Tig"/>
    <property type="match status" value="1"/>
</dbReference>
<evidence type="ECO:0000256" key="2">
    <source>
        <dbReference type="ARBA" id="ARBA00005464"/>
    </source>
</evidence>
<proteinExistence type="inferred from homology"/>
<dbReference type="Proteomes" id="UP001230188">
    <property type="component" value="Unassembled WGS sequence"/>
</dbReference>
<dbReference type="PIRSF" id="PIRSF003095">
    <property type="entry name" value="Trigger_factor"/>
    <property type="match status" value="1"/>
</dbReference>
<dbReference type="InterPro" id="IPR008880">
    <property type="entry name" value="Trigger_fac_C"/>
</dbReference>
<dbReference type="Gene3D" id="3.10.50.40">
    <property type="match status" value="1"/>
</dbReference>
<dbReference type="InterPro" id="IPR008881">
    <property type="entry name" value="Trigger_fac_ribosome-bd_bac"/>
</dbReference>
<dbReference type="AlphaFoldDB" id="A0AAD7UMH6"/>
<keyword evidence="8" id="KW-0732">Signal</keyword>
<dbReference type="Pfam" id="PF05697">
    <property type="entry name" value="Trigger_N"/>
    <property type="match status" value="1"/>
</dbReference>
<dbReference type="Gene3D" id="3.30.70.1050">
    <property type="entry name" value="Trigger factor ribosome-binding domain"/>
    <property type="match status" value="1"/>
</dbReference>
<evidence type="ECO:0000256" key="1">
    <source>
        <dbReference type="ARBA" id="ARBA00000971"/>
    </source>
</evidence>
<dbReference type="PROSITE" id="PS50059">
    <property type="entry name" value="FKBP_PPIASE"/>
    <property type="match status" value="1"/>
</dbReference>
<keyword evidence="11" id="KW-1185">Reference proteome</keyword>
<sequence>MLRRGCILLLAAGGAGGFQCQTKVGRGVAVWASTAPHAEPIPESSSVKLTVPVSGAVTRSAFKRAAAELAKLRPIPGWRKKDAAKIPAGVVASAVGPHVVKAKAIEALSETEVHSAISSLGIEAVGQARLMSTPAELVAAYAPGEPFDLIVKVDVWPKAAWTGSYEGLEIEVEKVKAEDDVRAKAMEALRERYIDLADSSEPAKMGDQLTVDMRGYVRDEAGEKAGELPVQGPVGGEGLELVLDSGKFLPGICEALVGTVAGETRVVPIDFPEAARFRDKQPLAGVEAIFEVDVKAVKTRTKPELNDDFAAKIRPGLTLEALEKEVEYTVGSTEDEKTKDKVHAALELALVEKIDVPLPETAVVESARQKFAVMLSDMRTNGTPDEEIKQMISKDGFEKYLKVVRPKVESELKARLVVEAIARDEHIQPDQTAIDEQLELVKRQYAQQEEKESSGHAFNEERAREKIISELVRIKVLDKVASTAKINYVEPPSQPAVA</sequence>
<evidence type="ECO:0000256" key="4">
    <source>
        <dbReference type="ARBA" id="ARBA00023110"/>
    </source>
</evidence>
<comment type="catalytic activity">
    <reaction evidence="1 7">
        <text>[protein]-peptidylproline (omega=180) = [protein]-peptidylproline (omega=0)</text>
        <dbReference type="Rhea" id="RHEA:16237"/>
        <dbReference type="Rhea" id="RHEA-COMP:10747"/>
        <dbReference type="Rhea" id="RHEA-COMP:10748"/>
        <dbReference type="ChEBI" id="CHEBI:83833"/>
        <dbReference type="ChEBI" id="CHEBI:83834"/>
        <dbReference type="EC" id="5.2.1.8"/>
    </reaction>
</comment>